<gene>
    <name evidence="1" type="ORF">KB13_113</name>
</gene>
<keyword evidence="2" id="KW-1185">Reference proteome</keyword>
<evidence type="ECO:0000313" key="1">
    <source>
        <dbReference type="EMBL" id="EDZ63981.1"/>
    </source>
</evidence>
<name>B6BWI3_9PROT</name>
<dbReference type="InterPro" id="IPR036282">
    <property type="entry name" value="Glutathione-S-Trfase_C_sf"/>
</dbReference>
<dbReference type="HOGENOM" id="CLU_1912974_0_0_4"/>
<organism evidence="1 2">
    <name type="scientific">beta proteobacterium KB13</name>
    <dbReference type="NCBI Taxonomy" id="314607"/>
    <lineage>
        <taxon>Bacteria</taxon>
        <taxon>Pseudomonadati</taxon>
        <taxon>Pseudomonadota</taxon>
        <taxon>Betaproteobacteria</taxon>
        <taxon>Nitrosomonadales</taxon>
        <taxon>OM43 clade</taxon>
    </lineage>
</organism>
<dbReference type="EMBL" id="DS995299">
    <property type="protein sequence ID" value="EDZ63981.1"/>
    <property type="molecule type" value="Genomic_DNA"/>
</dbReference>
<dbReference type="Proteomes" id="UP000004188">
    <property type="component" value="Unassembled WGS sequence"/>
</dbReference>
<dbReference type="Pfam" id="PF13410">
    <property type="entry name" value="GST_C_2"/>
    <property type="match status" value="1"/>
</dbReference>
<proteinExistence type="predicted"/>
<dbReference type="CDD" id="cd03196">
    <property type="entry name" value="GST_C_5"/>
    <property type="match status" value="1"/>
</dbReference>
<protein>
    <submittedName>
        <fullName evidence="1">Glutathione S-transferase N terminal domain protein</fullName>
        <ecNumber evidence="1">2.5.1.18</ecNumber>
    </submittedName>
</protein>
<dbReference type="GO" id="GO:0004364">
    <property type="term" value="F:glutathione transferase activity"/>
    <property type="evidence" value="ECO:0007669"/>
    <property type="project" value="UniProtKB-EC"/>
</dbReference>
<evidence type="ECO:0000313" key="2">
    <source>
        <dbReference type="Proteomes" id="UP000004188"/>
    </source>
</evidence>
<sequence length="132" mass="15794">MIWAFSQQGIMDKYLPQDKKKSSLSLINTNDTSFKKNLDSYKYSNDDRKKEDAFKKCLDFVSELDLLLETNEYILDDSPLMVDYAIFPFIRQFINVDVQRFKDEGLKKIYQWFNRMLSSNEFEHIMMKSKIS</sequence>
<keyword evidence="1" id="KW-0808">Transferase</keyword>
<dbReference type="STRING" id="314607.KB13_113"/>
<dbReference type="SUPFAM" id="SSF47616">
    <property type="entry name" value="GST C-terminal domain-like"/>
    <property type="match status" value="1"/>
</dbReference>
<dbReference type="EC" id="2.5.1.18" evidence="1"/>
<reference evidence="2" key="1">
    <citation type="journal article" date="2012" name="Stand. Genomic Sci.">
        <title>Genome sequence of strain HIMB624, a cultured representative from the OM43 clade of marine Betaproteobacteria.</title>
        <authorList>
            <person name="Huggett M.J."/>
            <person name="Hayakawa D.H."/>
            <person name="Rappe M.S."/>
        </authorList>
    </citation>
    <scope>NUCLEOTIDE SEQUENCE [LARGE SCALE GENOMIC DNA]</scope>
    <source>
        <strain evidence="2">KB13</strain>
    </source>
</reference>
<dbReference type="eggNOG" id="COG0625">
    <property type="taxonomic scope" value="Bacteria"/>
</dbReference>
<dbReference type="Gene3D" id="1.20.1050.10">
    <property type="match status" value="1"/>
</dbReference>
<accession>B6BWI3</accession>
<dbReference type="AlphaFoldDB" id="B6BWI3"/>